<evidence type="ECO:0000256" key="10">
    <source>
        <dbReference type="RuleBase" id="RU362071"/>
    </source>
</evidence>
<keyword evidence="11" id="KW-0966">Cell projection</keyword>
<keyword evidence="4 10" id="KW-1003">Cell membrane</keyword>
<dbReference type="Pfam" id="PF01311">
    <property type="entry name" value="Bac_export_1"/>
    <property type="match status" value="1"/>
</dbReference>
<dbReference type="AlphaFoldDB" id="A0A6N8CQ56"/>
<protein>
    <recommendedName>
        <fullName evidence="3 9">Flagellar biosynthetic protein FliR</fullName>
    </recommendedName>
</protein>
<dbReference type="NCBIfam" id="TIGR01400">
    <property type="entry name" value="fliR"/>
    <property type="match status" value="1"/>
</dbReference>
<proteinExistence type="inferred from homology"/>
<comment type="function">
    <text evidence="1 10">Role in flagellar biosynthesis.</text>
</comment>
<gene>
    <name evidence="11" type="primary">fliR</name>
    <name evidence="11" type="ORF">GMB86_09635</name>
</gene>
<dbReference type="PRINTS" id="PR00953">
    <property type="entry name" value="TYPE3IMRPROT"/>
</dbReference>
<evidence type="ECO:0000256" key="8">
    <source>
        <dbReference type="ARBA" id="ARBA00023143"/>
    </source>
</evidence>
<comment type="subcellular location">
    <subcellularLocation>
        <location evidence="10">Cell membrane</location>
        <topology evidence="10">Multi-pass membrane protein</topology>
    </subcellularLocation>
    <subcellularLocation>
        <location evidence="10">Bacterial flagellum basal body</location>
    </subcellularLocation>
</comment>
<evidence type="ECO:0000256" key="5">
    <source>
        <dbReference type="ARBA" id="ARBA00022692"/>
    </source>
</evidence>
<evidence type="ECO:0000256" key="1">
    <source>
        <dbReference type="ARBA" id="ARBA00002578"/>
    </source>
</evidence>
<sequence length="259" mass="28538">MSILNEFPAFLLILMRLTSVFVVIPIFSYRTIPAAVKLGLALILSFIVTTVLVHKQPIQFNELYVLLISKEVLVGLTIGFVSGLIVYAIQFAGAFIDLQMGFAIANTINPENGATSPITGQFLYTLAILFFLGINAHHMLLNGVLYSFSLVPINQLSIHLMDGTTVHFVVTVFMQMVAISFQMALPIVGSLFLVDVALGLVARTVPQINIFVVGLPLKIVVGFILLIFIFPILFIMFRSISDSMTQIMIEYMKYLGGTP</sequence>
<dbReference type="InterPro" id="IPR006303">
    <property type="entry name" value="FliR"/>
</dbReference>
<keyword evidence="12" id="KW-1185">Reference proteome</keyword>
<organism evidence="11 12">
    <name type="scientific">Terrilactibacillus tamarindi</name>
    <dbReference type="NCBI Taxonomy" id="2599694"/>
    <lineage>
        <taxon>Bacteria</taxon>
        <taxon>Bacillati</taxon>
        <taxon>Bacillota</taxon>
        <taxon>Bacilli</taxon>
        <taxon>Bacillales</taxon>
        <taxon>Bacillaceae</taxon>
        <taxon>Terrilactibacillus</taxon>
    </lineage>
</organism>
<reference evidence="11 12" key="1">
    <citation type="submission" date="2019-11" db="EMBL/GenBank/DDBJ databases">
        <title>Terrilactibacillus tamarindus sp. nov. BCM23-1 isolated from bark of Tamarindus indica.</title>
        <authorList>
            <person name="Kingkaew E."/>
            <person name="Tanasupawat S."/>
        </authorList>
    </citation>
    <scope>NUCLEOTIDE SEQUENCE [LARGE SCALE GENOMIC DNA]</scope>
    <source>
        <strain evidence="11 12">BCM23-1</strain>
    </source>
</reference>
<dbReference type="EMBL" id="WNHB01000014">
    <property type="protein sequence ID" value="MTT32264.1"/>
    <property type="molecule type" value="Genomic_DNA"/>
</dbReference>
<keyword evidence="7 10" id="KW-0472">Membrane</keyword>
<dbReference type="PANTHER" id="PTHR30065">
    <property type="entry name" value="FLAGELLAR BIOSYNTHETIC PROTEIN FLIR"/>
    <property type="match status" value="1"/>
</dbReference>
<evidence type="ECO:0000256" key="4">
    <source>
        <dbReference type="ARBA" id="ARBA00022475"/>
    </source>
</evidence>
<evidence type="ECO:0000256" key="2">
    <source>
        <dbReference type="ARBA" id="ARBA00009772"/>
    </source>
</evidence>
<keyword evidence="11" id="KW-0282">Flagellum</keyword>
<feature type="transmembrane region" description="Helical" evidence="10">
    <location>
        <begin position="7"/>
        <end position="28"/>
    </location>
</feature>
<comment type="caution">
    <text evidence="11">The sequence shown here is derived from an EMBL/GenBank/DDBJ whole genome shotgun (WGS) entry which is preliminary data.</text>
</comment>
<evidence type="ECO:0000313" key="12">
    <source>
        <dbReference type="Proteomes" id="UP000440978"/>
    </source>
</evidence>
<dbReference type="PANTHER" id="PTHR30065:SF1">
    <property type="entry name" value="SURFACE PRESENTATION OF ANTIGENS PROTEIN SPAR"/>
    <property type="match status" value="1"/>
</dbReference>
<comment type="similarity">
    <text evidence="2 10">Belongs to the FliR/MopE/SpaR family.</text>
</comment>
<dbReference type="Proteomes" id="UP000440978">
    <property type="component" value="Unassembled WGS sequence"/>
</dbReference>
<feature type="transmembrane region" description="Helical" evidence="10">
    <location>
        <begin position="122"/>
        <end position="145"/>
    </location>
</feature>
<dbReference type="GO" id="GO:0044780">
    <property type="term" value="P:bacterial-type flagellum assembly"/>
    <property type="evidence" value="ECO:0007669"/>
    <property type="project" value="UniProtKB-UniRule"/>
</dbReference>
<dbReference type="GO" id="GO:0005886">
    <property type="term" value="C:plasma membrane"/>
    <property type="evidence" value="ECO:0007669"/>
    <property type="project" value="UniProtKB-SubCell"/>
</dbReference>
<dbReference type="GO" id="GO:0006605">
    <property type="term" value="P:protein targeting"/>
    <property type="evidence" value="ECO:0007669"/>
    <property type="project" value="UniProtKB-UniRule"/>
</dbReference>
<evidence type="ECO:0000256" key="6">
    <source>
        <dbReference type="ARBA" id="ARBA00022989"/>
    </source>
</evidence>
<evidence type="ECO:0000313" key="11">
    <source>
        <dbReference type="EMBL" id="MTT32264.1"/>
    </source>
</evidence>
<feature type="transmembrane region" description="Helical" evidence="10">
    <location>
        <begin position="166"/>
        <end position="188"/>
    </location>
</feature>
<evidence type="ECO:0000256" key="9">
    <source>
        <dbReference type="NCBIfam" id="TIGR01400"/>
    </source>
</evidence>
<evidence type="ECO:0000256" key="3">
    <source>
        <dbReference type="ARBA" id="ARBA00021717"/>
    </source>
</evidence>
<keyword evidence="8 10" id="KW-0975">Bacterial flagellum</keyword>
<keyword evidence="6 10" id="KW-1133">Transmembrane helix</keyword>
<dbReference type="InterPro" id="IPR002010">
    <property type="entry name" value="T3SS_IM_R"/>
</dbReference>
<feature type="transmembrane region" description="Helical" evidence="10">
    <location>
        <begin position="34"/>
        <end position="53"/>
    </location>
</feature>
<keyword evidence="5 10" id="KW-0812">Transmembrane</keyword>
<keyword evidence="11" id="KW-0969">Cilium</keyword>
<feature type="transmembrane region" description="Helical" evidence="10">
    <location>
        <begin position="73"/>
        <end position="96"/>
    </location>
</feature>
<dbReference type="GO" id="GO:0009425">
    <property type="term" value="C:bacterial-type flagellum basal body"/>
    <property type="evidence" value="ECO:0007669"/>
    <property type="project" value="UniProtKB-SubCell"/>
</dbReference>
<evidence type="ECO:0000256" key="7">
    <source>
        <dbReference type="ARBA" id="ARBA00023136"/>
    </source>
</evidence>
<feature type="transmembrane region" description="Helical" evidence="10">
    <location>
        <begin position="208"/>
        <end position="237"/>
    </location>
</feature>
<accession>A0A6N8CQ56</accession>
<name>A0A6N8CQ56_9BACI</name>